<proteinExistence type="predicted"/>
<protein>
    <recommendedName>
        <fullName evidence="3">Peptidase S1 domain-containing protein</fullName>
    </recommendedName>
</protein>
<evidence type="ECO:0000313" key="1">
    <source>
        <dbReference type="EMBL" id="CAG2062714.1"/>
    </source>
</evidence>
<organism evidence="1 2">
    <name type="scientific">Timema podura</name>
    <name type="common">Walking stick</name>
    <dbReference type="NCBI Taxonomy" id="61482"/>
    <lineage>
        <taxon>Eukaryota</taxon>
        <taxon>Metazoa</taxon>
        <taxon>Ecdysozoa</taxon>
        <taxon>Arthropoda</taxon>
        <taxon>Hexapoda</taxon>
        <taxon>Insecta</taxon>
        <taxon>Pterygota</taxon>
        <taxon>Neoptera</taxon>
        <taxon>Polyneoptera</taxon>
        <taxon>Phasmatodea</taxon>
        <taxon>Timematodea</taxon>
        <taxon>Timematoidea</taxon>
        <taxon>Timematidae</taxon>
        <taxon>Timema</taxon>
    </lineage>
</organism>
<accession>A0ABN7P9N7</accession>
<dbReference type="Gene3D" id="2.40.10.10">
    <property type="entry name" value="Trypsin-like serine proteases"/>
    <property type="match status" value="1"/>
</dbReference>
<evidence type="ECO:0008006" key="3">
    <source>
        <dbReference type="Google" id="ProtNLM"/>
    </source>
</evidence>
<sequence>SEDKSVIKYLHRFDLDYLPNEECERLIEPKLTILSTFICASSTRYKTFCSYCRYGSPLVITLKKYHHVLIGLMTARRISEKLLVFTQVLKFTTWIRDTIDLEKDDDEIECNKLYKK</sequence>
<comment type="caution">
    <text evidence="1">The sequence shown here is derived from an EMBL/GenBank/DDBJ whole genome shotgun (WGS) entry which is preliminary data.</text>
</comment>
<evidence type="ECO:0000313" key="2">
    <source>
        <dbReference type="Proteomes" id="UP001153148"/>
    </source>
</evidence>
<name>A0ABN7P9N7_TIMPD</name>
<dbReference type="EMBL" id="CAJPIN010021869">
    <property type="protein sequence ID" value="CAG2062714.1"/>
    <property type="molecule type" value="Genomic_DNA"/>
</dbReference>
<feature type="non-terminal residue" evidence="1">
    <location>
        <position position="1"/>
    </location>
</feature>
<dbReference type="InterPro" id="IPR043504">
    <property type="entry name" value="Peptidase_S1_PA_chymotrypsin"/>
</dbReference>
<reference evidence="1" key="1">
    <citation type="submission" date="2021-03" db="EMBL/GenBank/DDBJ databases">
        <authorList>
            <person name="Tran Van P."/>
        </authorList>
    </citation>
    <scope>NUCLEOTIDE SEQUENCE</scope>
</reference>
<gene>
    <name evidence="1" type="ORF">TPAB3V08_LOCUS9664</name>
</gene>
<keyword evidence="2" id="KW-1185">Reference proteome</keyword>
<dbReference type="InterPro" id="IPR009003">
    <property type="entry name" value="Peptidase_S1_PA"/>
</dbReference>
<dbReference type="Proteomes" id="UP001153148">
    <property type="component" value="Unassembled WGS sequence"/>
</dbReference>
<dbReference type="SUPFAM" id="SSF50494">
    <property type="entry name" value="Trypsin-like serine proteases"/>
    <property type="match status" value="1"/>
</dbReference>